<feature type="region of interest" description="Disordered" evidence="23">
    <location>
        <begin position="794"/>
        <end position="823"/>
    </location>
</feature>
<dbReference type="Proteomes" id="UP001178461">
    <property type="component" value="Chromosome 6"/>
</dbReference>
<evidence type="ECO:0000256" key="20">
    <source>
        <dbReference type="ARBA" id="ARBA00061815"/>
    </source>
</evidence>
<dbReference type="Gene3D" id="3.80.10.10">
    <property type="entry name" value="Ribonuclease Inhibitor"/>
    <property type="match status" value="4"/>
</dbReference>
<evidence type="ECO:0000256" key="18">
    <source>
        <dbReference type="ARBA" id="ARBA00024167"/>
    </source>
</evidence>
<protein>
    <recommendedName>
        <fullName evidence="21">Volume-regulated anion channel subunit LRRC8C</fullName>
    </recommendedName>
    <alternativeName>
        <fullName evidence="22">Leucine-rich repeat-containing protein 8C</fullName>
    </alternativeName>
</protein>
<evidence type="ECO:0000256" key="10">
    <source>
        <dbReference type="ARBA" id="ARBA00022824"/>
    </source>
</evidence>
<dbReference type="PROSITE" id="PS51450">
    <property type="entry name" value="LRR"/>
    <property type="match status" value="5"/>
</dbReference>
<evidence type="ECO:0000259" key="25">
    <source>
        <dbReference type="Pfam" id="PF12534"/>
    </source>
</evidence>
<keyword evidence="4" id="KW-0813">Transport</keyword>
<dbReference type="PANTHER" id="PTHR48051:SF58">
    <property type="entry name" value="VOLUME-REGULATED ANION CHANNEL SUBUNIT LRRC8E"/>
    <property type="match status" value="1"/>
</dbReference>
<evidence type="ECO:0000256" key="8">
    <source>
        <dbReference type="ARBA" id="ARBA00022692"/>
    </source>
</evidence>
<dbReference type="GO" id="GO:0034220">
    <property type="term" value="P:monoatomic ion transmembrane transport"/>
    <property type="evidence" value="ECO:0007669"/>
    <property type="project" value="UniProtKB-KW"/>
</dbReference>
<keyword evidence="27" id="KW-1185">Reference proteome</keyword>
<evidence type="ECO:0000256" key="15">
    <source>
        <dbReference type="ARBA" id="ARBA00023303"/>
    </source>
</evidence>
<comment type="similarity">
    <text evidence="3">Belongs to the LRRC8 family.</text>
</comment>
<evidence type="ECO:0000256" key="12">
    <source>
        <dbReference type="ARBA" id="ARBA00023065"/>
    </source>
</evidence>
<dbReference type="FunFam" id="3.80.10.10:FF:000182">
    <property type="entry name" value="volume-regulated anion channel subunit LRRC8C isoform X2"/>
    <property type="match status" value="1"/>
</dbReference>
<keyword evidence="15" id="KW-0407">Ion channel</keyword>
<feature type="domain" description="LRRC8 pannexin-like TM region" evidence="25">
    <location>
        <begin position="825"/>
        <end position="1161"/>
    </location>
</feature>
<keyword evidence="6" id="KW-0597">Phosphoprotein</keyword>
<keyword evidence="10" id="KW-0256">Endoplasmic reticulum</keyword>
<gene>
    <name evidence="26" type="ORF">PODLI_1B014108</name>
</gene>
<evidence type="ECO:0000256" key="7">
    <source>
        <dbReference type="ARBA" id="ARBA00022614"/>
    </source>
</evidence>
<keyword evidence="8 24" id="KW-0812">Transmembrane</keyword>
<keyword evidence="14" id="KW-1015">Disulfide bond</keyword>
<dbReference type="Pfam" id="PF13855">
    <property type="entry name" value="LRR_8"/>
    <property type="match status" value="3"/>
</dbReference>
<accession>A0AA35KEC2</accession>
<dbReference type="SMART" id="SM00365">
    <property type="entry name" value="LRR_SD22"/>
    <property type="match status" value="7"/>
</dbReference>
<dbReference type="InterPro" id="IPR050216">
    <property type="entry name" value="LRR_domain-containing"/>
</dbReference>
<keyword evidence="7" id="KW-0433">Leucine-rich repeat</keyword>
<dbReference type="InterPro" id="IPR021040">
    <property type="entry name" value="LRRC8_Pannexin-like"/>
</dbReference>
<feature type="transmembrane region" description="Helical" evidence="24">
    <location>
        <begin position="315"/>
        <end position="337"/>
    </location>
</feature>
<feature type="domain" description="LRRC8 pannexin-like TM region" evidence="25">
    <location>
        <begin position="1"/>
        <end position="333"/>
    </location>
</feature>
<dbReference type="Pfam" id="PF13306">
    <property type="entry name" value="LRR_5"/>
    <property type="match status" value="2"/>
</dbReference>
<comment type="catalytic activity">
    <reaction evidence="19">
        <text>2',3'-cGAMP(out) = 2',3'-cGAMP(in)</text>
        <dbReference type="Rhea" id="RHEA:66320"/>
        <dbReference type="ChEBI" id="CHEBI:143093"/>
    </reaction>
    <physiologicalReaction direction="left-to-right" evidence="19">
        <dbReference type="Rhea" id="RHEA:66321"/>
    </physiologicalReaction>
    <physiologicalReaction direction="right-to-left" evidence="19">
        <dbReference type="Rhea" id="RHEA:66322"/>
    </physiologicalReaction>
</comment>
<keyword evidence="12" id="KW-0406">Ion transport</keyword>
<dbReference type="SUPFAM" id="SSF52058">
    <property type="entry name" value="L domain-like"/>
    <property type="match status" value="1"/>
</dbReference>
<feature type="transmembrane region" description="Helical" evidence="24">
    <location>
        <begin position="261"/>
        <end position="279"/>
    </location>
</feature>
<feature type="compositionally biased region" description="Polar residues" evidence="23">
    <location>
        <begin position="1014"/>
        <end position="1028"/>
    </location>
</feature>
<evidence type="ECO:0000256" key="9">
    <source>
        <dbReference type="ARBA" id="ARBA00022737"/>
    </source>
</evidence>
<reference evidence="26" key="1">
    <citation type="submission" date="2022-12" db="EMBL/GenBank/DDBJ databases">
        <authorList>
            <person name="Alioto T."/>
            <person name="Alioto T."/>
            <person name="Gomez Garrido J."/>
        </authorList>
    </citation>
    <scope>NUCLEOTIDE SEQUENCE</scope>
</reference>
<feature type="compositionally biased region" description="Basic residues" evidence="23">
    <location>
        <begin position="794"/>
        <end position="805"/>
    </location>
</feature>
<evidence type="ECO:0000256" key="6">
    <source>
        <dbReference type="ARBA" id="ARBA00022553"/>
    </source>
</evidence>
<dbReference type="Pfam" id="PF12534">
    <property type="entry name" value="Pannexin_like"/>
    <property type="match status" value="2"/>
</dbReference>
<evidence type="ECO:0000256" key="24">
    <source>
        <dbReference type="SAM" id="Phobius"/>
    </source>
</evidence>
<dbReference type="FunFam" id="3.80.10.10:FF:000089">
    <property type="entry name" value="volume-regulated anion channel subunit LRRC8B"/>
    <property type="match status" value="1"/>
</dbReference>
<evidence type="ECO:0000256" key="19">
    <source>
        <dbReference type="ARBA" id="ARBA00043750"/>
    </source>
</evidence>
<dbReference type="InterPro" id="IPR026906">
    <property type="entry name" value="LRR_5"/>
</dbReference>
<evidence type="ECO:0000256" key="3">
    <source>
        <dbReference type="ARBA" id="ARBA00010471"/>
    </source>
</evidence>
<feature type="transmembrane region" description="Helical" evidence="24">
    <location>
        <begin position="851"/>
        <end position="872"/>
    </location>
</feature>
<dbReference type="GO" id="GO:0005789">
    <property type="term" value="C:endoplasmic reticulum membrane"/>
    <property type="evidence" value="ECO:0007669"/>
    <property type="project" value="UniProtKB-SubCell"/>
</dbReference>
<evidence type="ECO:0000256" key="16">
    <source>
        <dbReference type="ARBA" id="ARBA00024145"/>
    </source>
</evidence>
<dbReference type="InterPro" id="IPR001611">
    <property type="entry name" value="Leu-rich_rpt"/>
</dbReference>
<comment type="subcellular location">
    <subcellularLocation>
        <location evidence="2">Cell membrane</location>
        <topology evidence="2">Multi-pass membrane protein</topology>
    </subcellularLocation>
    <subcellularLocation>
        <location evidence="1">Endoplasmic reticulum membrane</location>
    </subcellularLocation>
</comment>
<dbReference type="FunFam" id="3.80.10.10:FF:000424">
    <property type="entry name" value="Volume-regulated anion channel subunit LRRC8E"/>
    <property type="match status" value="1"/>
</dbReference>
<feature type="transmembrane region" description="Helical" evidence="24">
    <location>
        <begin position="120"/>
        <end position="142"/>
    </location>
</feature>
<evidence type="ECO:0000256" key="23">
    <source>
        <dbReference type="SAM" id="MobiDB-lite"/>
    </source>
</evidence>
<evidence type="ECO:0000256" key="17">
    <source>
        <dbReference type="ARBA" id="ARBA00024158"/>
    </source>
</evidence>
<keyword evidence="13 24" id="KW-0472">Membrane</keyword>
<evidence type="ECO:0000313" key="26">
    <source>
        <dbReference type="EMBL" id="CAI5776777.1"/>
    </source>
</evidence>
<evidence type="ECO:0000256" key="1">
    <source>
        <dbReference type="ARBA" id="ARBA00004586"/>
    </source>
</evidence>
<feature type="transmembrane region" description="Helical" evidence="24">
    <location>
        <begin position="27"/>
        <end position="47"/>
    </location>
</feature>
<evidence type="ECO:0000256" key="13">
    <source>
        <dbReference type="ARBA" id="ARBA00023136"/>
    </source>
</evidence>
<comment type="catalytic activity">
    <reaction evidence="18">
        <text>chloride(in) = chloride(out)</text>
        <dbReference type="Rhea" id="RHEA:29823"/>
        <dbReference type="ChEBI" id="CHEBI:17996"/>
    </reaction>
</comment>
<evidence type="ECO:0000256" key="11">
    <source>
        <dbReference type="ARBA" id="ARBA00022989"/>
    </source>
</evidence>
<dbReference type="GO" id="GO:0005886">
    <property type="term" value="C:plasma membrane"/>
    <property type="evidence" value="ECO:0007669"/>
    <property type="project" value="UniProtKB-SubCell"/>
</dbReference>
<dbReference type="InterPro" id="IPR032675">
    <property type="entry name" value="LRR_dom_sf"/>
</dbReference>
<dbReference type="SMART" id="SM00369">
    <property type="entry name" value="LRR_TYP"/>
    <property type="match status" value="13"/>
</dbReference>
<dbReference type="InterPro" id="IPR003591">
    <property type="entry name" value="Leu-rich_rpt_typical-subtyp"/>
</dbReference>
<feature type="transmembrane region" description="Helical" evidence="24">
    <location>
        <begin position="949"/>
        <end position="969"/>
    </location>
</feature>
<evidence type="ECO:0000256" key="22">
    <source>
        <dbReference type="ARBA" id="ARBA00075104"/>
    </source>
</evidence>
<evidence type="ECO:0000256" key="21">
    <source>
        <dbReference type="ARBA" id="ARBA00072522"/>
    </source>
</evidence>
<feature type="transmembrane region" description="Helical" evidence="24">
    <location>
        <begin position="1144"/>
        <end position="1165"/>
    </location>
</feature>
<keyword evidence="11 24" id="KW-1133">Transmembrane helix</keyword>
<keyword evidence="5" id="KW-1003">Cell membrane</keyword>
<evidence type="ECO:0000313" key="27">
    <source>
        <dbReference type="Proteomes" id="UP001178461"/>
    </source>
</evidence>
<evidence type="ECO:0000256" key="2">
    <source>
        <dbReference type="ARBA" id="ARBA00004651"/>
    </source>
</evidence>
<proteinExistence type="inferred from homology"/>
<feature type="region of interest" description="Disordered" evidence="23">
    <location>
        <begin position="1000"/>
        <end position="1028"/>
    </location>
</feature>
<comment type="catalytic activity">
    <reaction evidence="17">
        <text>taurine(out) = taurine(in)</text>
        <dbReference type="Rhea" id="RHEA:66328"/>
        <dbReference type="ChEBI" id="CHEBI:507393"/>
    </reaction>
</comment>
<dbReference type="SUPFAM" id="SSF52047">
    <property type="entry name" value="RNI-like"/>
    <property type="match status" value="1"/>
</dbReference>
<sequence>MITLTELRCLADAQSSYHILKPWWDVFCYYLTMIMLLVAVLAGALQLTQTRLLCCLPCKLEFDNHCAVPWDLVKNNLNVSSSSAEPIVLPLRIQNYLHRQQYSYIDAVCYERELHWFAKFFPYLVLLHTFIFAACSNFWLYYPSTSSRLEHFVAILHKCFDSPWTTRALSETVAEQSVRPQPFSKSKTFLSSPSNIAELENKRQSVSYSQTGLETAGRESSSNVLDRKEGEQAKSIFEKVKRFRVHVEQKDIIYRVYLKQIVIKVIVFILIMIYVPYYLTFITLEIDCVADIQVFTGYKRYQCVYSLAEIFKVLASFYVVVVILYGLTCTYSLLWMLRSSLKQYSFEKLREQSNYSDIPDVKNDFAFILHLADQYDPLYSKRFSIFLSEVSENKLKQISLNNEWSLERLKSKLIRNSQDKMELHLFMLSGLPDDIFELTEIEVLTLELIPEVKLPASVNQLPNLKELNIYHSSLTVEFPALHFLEENLKILRLKLADMGKIPRWIFYLRNLQELYLTGCYMQENQNGLYNEGFQDLVNLKTIHLKNSLSRIPQVVTDQLPSLQKLSIDNEGKKLLVLTNLKKLLNLRTLELISCDLERIPHSIFSLNYLHEIDLKDNNIRTVEEIISFQHLENLSCLKLWHNTISYIPVQIGALANLEQLYLNHNNIKKIPPQLFLCLKLHYLDLSYNKLTSIPHEIQYLTNLQYLAVTKNHIEALPNELFQCRKLQYLLLGHNSLMHLSPKVGELSNLVQLELNGNYLELLPAELEECNSLKRSCLIVEEHLLKTLPLRRHRRRRRARQWRKRTPPPSARDPSPPRSLSPPRTMIPITEFRQFSEQQPAFRVLKPWWDVFTDYLSVAMLMIGVFGCTLQVMQDKIICLPKRVQPPQTNSHLPNASNLDSDATPFLPPKPSTPPATVEMKGLKTDLDLQQYSFINQMCYERALHWYAKYFPYLVLIHTLVFMLCSNFWFKFPGSSSKIEHFISILGKCFDSPWTTRALSEVSGEDSEEKDNRKNNISRSNTVQPSAEGTLVQAQSLRSIPEKFIVDKGTPGALDKKEGEQAKALFEKVKKFRLHVEEGDLLYAMYVRQTVLKVIKFLIIIAYNSALVSKVQFTVDCDVDIQDMTGYKNFSCNHTMAHLFSKLSFCYLCFVSIYGFTCLYTLYWLFYRSLKEYSFEYVRQETGIDDIPDVRNDFAFMLHMIDQYDPLYSKRFAVFLSEVSENKLKQLNLNNEWTAEKLRQRLQMNAHNRLELQLFMLSGLPDTVFEITEVQALKFEIINNVMIPATIVQLDNLQELSLYQCSAKIHSAALAFLKENLKVLNVKFDDFRELPPWMYGLRNLEELNLIGSLCHDISKNITLESFRELKNLKVLYIKSNLSKIPQSVVDVSSHLLKMCIHNDGTKLVMLNNLKKMANLTELELVHCDLERIPHAVFSLASLQELDLKENNLKSIEEIVSFQHLRKLIVLKLWHNSITYIPEHIKKLSSLERLSFSHNKIEVLPSHLFLCNKIRYLDLSYNDIRFIPPEIGVLQSLQYFSITCNKVESVPDELYFCKKLKTLKIGKNNLSVLSPKIGNLVLLTYLDIKGNHLEFLPHELGECRALKRSGLVVEDTLFETLPLDVREQMKAE</sequence>
<keyword evidence="9" id="KW-0677">Repeat</keyword>
<feature type="compositionally biased region" description="Pro residues" evidence="23">
    <location>
        <begin position="806"/>
        <end position="819"/>
    </location>
</feature>
<comment type="subunit">
    <text evidence="20">Heterohexamer; oligomerizes with other LRRC8 proteins (LRRC8A, LRRC8B, LRRC8D and/or LRRC8E) to form a heterohexamer. Homoheptamer; inactive, likely because it is not targeted to the plasma membrane in the absence of LRRC8A. In vivo, the subunit composition may depend primarily on expression levels, and heterooligomeric channels containing various proportions of the different LRRC8 proteins may coexist.</text>
</comment>
<organism evidence="26 27">
    <name type="scientific">Podarcis lilfordi</name>
    <name type="common">Lilford's wall lizard</name>
    <dbReference type="NCBI Taxonomy" id="74358"/>
    <lineage>
        <taxon>Eukaryota</taxon>
        <taxon>Metazoa</taxon>
        <taxon>Chordata</taxon>
        <taxon>Craniata</taxon>
        <taxon>Vertebrata</taxon>
        <taxon>Euteleostomi</taxon>
        <taxon>Lepidosauria</taxon>
        <taxon>Squamata</taxon>
        <taxon>Bifurcata</taxon>
        <taxon>Unidentata</taxon>
        <taxon>Episquamata</taxon>
        <taxon>Laterata</taxon>
        <taxon>Lacertibaenia</taxon>
        <taxon>Lacertidae</taxon>
        <taxon>Podarcis</taxon>
    </lineage>
</organism>
<dbReference type="PANTHER" id="PTHR48051">
    <property type="match status" value="1"/>
</dbReference>
<evidence type="ECO:0000256" key="4">
    <source>
        <dbReference type="ARBA" id="ARBA00022448"/>
    </source>
</evidence>
<evidence type="ECO:0000256" key="5">
    <source>
        <dbReference type="ARBA" id="ARBA00022475"/>
    </source>
</evidence>
<comment type="catalytic activity">
    <reaction evidence="16">
        <text>iodide(out) = iodide(in)</text>
        <dbReference type="Rhea" id="RHEA:66324"/>
        <dbReference type="ChEBI" id="CHEBI:16382"/>
    </reaction>
</comment>
<name>A0AA35KEC2_9SAUR</name>
<evidence type="ECO:0000256" key="14">
    <source>
        <dbReference type="ARBA" id="ARBA00023157"/>
    </source>
</evidence>
<dbReference type="EMBL" id="OX395131">
    <property type="protein sequence ID" value="CAI5776777.1"/>
    <property type="molecule type" value="Genomic_DNA"/>
</dbReference>
<dbReference type="FunFam" id="3.80.10.10:FF:000156">
    <property type="entry name" value="volume-regulated anion channel subunit LRRC8C isoform X2"/>
    <property type="match status" value="1"/>
</dbReference>